<reference evidence="2 3" key="1">
    <citation type="submission" date="2019-01" db="EMBL/GenBank/DDBJ databases">
        <title>A draft genome assembly of the solar-powered sea slug Elysia chlorotica.</title>
        <authorList>
            <person name="Cai H."/>
            <person name="Li Q."/>
            <person name="Fang X."/>
            <person name="Li J."/>
            <person name="Curtis N.E."/>
            <person name="Altenburger A."/>
            <person name="Shibata T."/>
            <person name="Feng M."/>
            <person name="Maeda T."/>
            <person name="Schwartz J.A."/>
            <person name="Shigenobu S."/>
            <person name="Lundholm N."/>
            <person name="Nishiyama T."/>
            <person name="Yang H."/>
            <person name="Hasebe M."/>
            <person name="Li S."/>
            <person name="Pierce S.K."/>
            <person name="Wang J."/>
        </authorList>
    </citation>
    <scope>NUCLEOTIDE SEQUENCE [LARGE SCALE GENOMIC DNA]</scope>
    <source>
        <strain evidence="2">EC2010</strain>
        <tissue evidence="2">Whole organism of an adult</tissue>
    </source>
</reference>
<sequence>MMNSFLQMGTGGGQMPTTFGHHAHNTHYSSSSGGSAAIGGGSSSSNLNPQHVYHHPHHAHHHHHSHHSHHPAHLGQLYHPGQHPHFHQSRPSFAIQEILGLGCGRQGASTPPSPGTVSDTASATAAAAAAAAALMASGGSESGPATSVSSISSSSSVPGLGPGGMYFNSGASAPLSASQTLCGPGDSLSHHHHPHHHPHSQNMQAGASGFPTPPLGGHHHPHHGAHQSMAAGSLYPWRFDLASNVGTGQALSSPRFPGLPGRHSDDIVFDYKHSIGDDGE</sequence>
<gene>
    <name evidence="2" type="ORF">EGW08_018987</name>
</gene>
<feature type="region of interest" description="Disordered" evidence="1">
    <location>
        <begin position="1"/>
        <end position="88"/>
    </location>
</feature>
<dbReference type="EMBL" id="RQTK01000960">
    <property type="protein sequence ID" value="RUS73244.1"/>
    <property type="molecule type" value="Genomic_DNA"/>
</dbReference>
<dbReference type="Proteomes" id="UP000271974">
    <property type="component" value="Unassembled WGS sequence"/>
</dbReference>
<evidence type="ECO:0000313" key="3">
    <source>
        <dbReference type="Proteomes" id="UP000271974"/>
    </source>
</evidence>
<organism evidence="2 3">
    <name type="scientific">Elysia chlorotica</name>
    <name type="common">Eastern emerald elysia</name>
    <name type="synonym">Sea slug</name>
    <dbReference type="NCBI Taxonomy" id="188477"/>
    <lineage>
        <taxon>Eukaryota</taxon>
        <taxon>Metazoa</taxon>
        <taxon>Spiralia</taxon>
        <taxon>Lophotrochozoa</taxon>
        <taxon>Mollusca</taxon>
        <taxon>Gastropoda</taxon>
        <taxon>Heterobranchia</taxon>
        <taxon>Euthyneura</taxon>
        <taxon>Panpulmonata</taxon>
        <taxon>Sacoglossa</taxon>
        <taxon>Placobranchoidea</taxon>
        <taxon>Plakobranchidae</taxon>
        <taxon>Elysia</taxon>
    </lineage>
</organism>
<feature type="compositionally biased region" description="Basic residues" evidence="1">
    <location>
        <begin position="52"/>
        <end position="72"/>
    </location>
</feature>
<feature type="region of interest" description="Disordered" evidence="1">
    <location>
        <begin position="177"/>
        <end position="227"/>
    </location>
</feature>
<dbReference type="OrthoDB" id="10508370at2759"/>
<name>A0A433SVE0_ELYCH</name>
<protein>
    <submittedName>
        <fullName evidence="2">Uncharacterized protein</fullName>
    </submittedName>
</protein>
<dbReference type="AlphaFoldDB" id="A0A433SVE0"/>
<evidence type="ECO:0000256" key="1">
    <source>
        <dbReference type="SAM" id="MobiDB-lite"/>
    </source>
</evidence>
<keyword evidence="3" id="KW-1185">Reference proteome</keyword>
<accession>A0A433SVE0</accession>
<feature type="compositionally biased region" description="Basic residues" evidence="1">
    <location>
        <begin position="190"/>
        <end position="199"/>
    </location>
</feature>
<proteinExistence type="predicted"/>
<comment type="caution">
    <text evidence="2">The sequence shown here is derived from an EMBL/GenBank/DDBJ whole genome shotgun (WGS) entry which is preliminary data.</text>
</comment>
<evidence type="ECO:0000313" key="2">
    <source>
        <dbReference type="EMBL" id="RUS73244.1"/>
    </source>
</evidence>